<evidence type="ECO:0000256" key="4">
    <source>
        <dbReference type="ARBA" id="ARBA00022692"/>
    </source>
</evidence>
<evidence type="ECO:0000256" key="2">
    <source>
        <dbReference type="ARBA" id="ARBA00009784"/>
    </source>
</evidence>
<keyword evidence="6 7" id="KW-0472">Membrane</keyword>
<comment type="similarity">
    <text evidence="2 7">Belongs to the UPF0056 (MarC) family.</text>
</comment>
<dbReference type="GO" id="GO:0005886">
    <property type="term" value="C:plasma membrane"/>
    <property type="evidence" value="ECO:0007669"/>
    <property type="project" value="UniProtKB-SubCell"/>
</dbReference>
<feature type="transmembrane region" description="Helical" evidence="7">
    <location>
        <begin position="41"/>
        <end position="59"/>
    </location>
</feature>
<name>A0A5C6SBT6_9RHOB</name>
<dbReference type="InterPro" id="IPR002771">
    <property type="entry name" value="Multi_antbiot-R_MarC"/>
</dbReference>
<dbReference type="Pfam" id="PF01914">
    <property type="entry name" value="MarC"/>
    <property type="match status" value="1"/>
</dbReference>
<keyword evidence="9" id="KW-1185">Reference proteome</keyword>
<comment type="caution">
    <text evidence="8">The sequence shown here is derived from an EMBL/GenBank/DDBJ whole genome shotgun (WGS) entry which is preliminary data.</text>
</comment>
<feature type="transmembrane region" description="Helical" evidence="7">
    <location>
        <begin position="6"/>
        <end position="29"/>
    </location>
</feature>
<sequence length="219" mass="23079">MDISAVFREFITLFVVIDPIGSVPVFLFATKYVPRALHRRFAIRAVSVATAVLIGFLFFGQFVLEAMGLRLGSFQIAGGIVLFIFAMTMIFGDSKPQREIEEAERDHLEGAVFPLAIPSIASPGAMLGVVVLTDNHQNSMADQLVTAGALLVVLAITLGLLLAATKVYKYIGTTGANIISRVMGMLLAAVAVDAILGGMDMMGLATVVGGAGEMLSGAK</sequence>
<dbReference type="RefSeq" id="WP_147096782.1">
    <property type="nucleotide sequence ID" value="NZ_JBHUFH010000002.1"/>
</dbReference>
<dbReference type="Proteomes" id="UP000321562">
    <property type="component" value="Unassembled WGS sequence"/>
</dbReference>
<dbReference type="PANTHER" id="PTHR33508:SF1">
    <property type="entry name" value="UPF0056 MEMBRANE PROTEIN YHCE"/>
    <property type="match status" value="1"/>
</dbReference>
<keyword evidence="4 7" id="KW-0812">Transmembrane</keyword>
<comment type="subcellular location">
    <subcellularLocation>
        <location evidence="1 7">Cell membrane</location>
        <topology evidence="1 7">Multi-pass membrane protein</topology>
    </subcellularLocation>
</comment>
<feature type="transmembrane region" description="Helical" evidence="7">
    <location>
        <begin position="71"/>
        <end position="91"/>
    </location>
</feature>
<evidence type="ECO:0000256" key="3">
    <source>
        <dbReference type="ARBA" id="ARBA00022475"/>
    </source>
</evidence>
<feature type="transmembrane region" description="Helical" evidence="7">
    <location>
        <begin position="112"/>
        <end position="132"/>
    </location>
</feature>
<organism evidence="8 9">
    <name type="scientific">Paracoccus aurantiacus</name>
    <dbReference type="NCBI Taxonomy" id="2599412"/>
    <lineage>
        <taxon>Bacteria</taxon>
        <taxon>Pseudomonadati</taxon>
        <taxon>Pseudomonadota</taxon>
        <taxon>Alphaproteobacteria</taxon>
        <taxon>Rhodobacterales</taxon>
        <taxon>Paracoccaceae</taxon>
        <taxon>Paracoccus</taxon>
    </lineage>
</organism>
<evidence type="ECO:0000256" key="5">
    <source>
        <dbReference type="ARBA" id="ARBA00022989"/>
    </source>
</evidence>
<keyword evidence="3" id="KW-1003">Cell membrane</keyword>
<reference evidence="8 9" key="1">
    <citation type="submission" date="2019-08" db="EMBL/GenBank/DDBJ databases">
        <authorList>
            <person name="Ye J."/>
        </authorList>
    </citation>
    <scope>NUCLEOTIDE SEQUENCE [LARGE SCALE GENOMIC DNA]</scope>
    <source>
        <strain evidence="8 9">TK008</strain>
    </source>
</reference>
<evidence type="ECO:0000313" key="8">
    <source>
        <dbReference type="EMBL" id="TXB71283.1"/>
    </source>
</evidence>
<feature type="transmembrane region" description="Helical" evidence="7">
    <location>
        <begin position="144"/>
        <end position="164"/>
    </location>
</feature>
<gene>
    <name evidence="8" type="ORF">FQV27_05440</name>
</gene>
<dbReference type="PANTHER" id="PTHR33508">
    <property type="entry name" value="UPF0056 MEMBRANE PROTEIN YHCE"/>
    <property type="match status" value="1"/>
</dbReference>
<evidence type="ECO:0000256" key="6">
    <source>
        <dbReference type="ARBA" id="ARBA00023136"/>
    </source>
</evidence>
<keyword evidence="5 7" id="KW-1133">Transmembrane helix</keyword>
<evidence type="ECO:0000313" key="9">
    <source>
        <dbReference type="Proteomes" id="UP000321562"/>
    </source>
</evidence>
<dbReference type="OrthoDB" id="21094at2"/>
<dbReference type="AlphaFoldDB" id="A0A5C6SBT6"/>
<dbReference type="NCBIfam" id="TIGR00427">
    <property type="entry name" value="NAAT family transporter"/>
    <property type="match status" value="1"/>
</dbReference>
<evidence type="ECO:0000256" key="1">
    <source>
        <dbReference type="ARBA" id="ARBA00004651"/>
    </source>
</evidence>
<accession>A0A5C6SBT6</accession>
<evidence type="ECO:0000256" key="7">
    <source>
        <dbReference type="RuleBase" id="RU362048"/>
    </source>
</evidence>
<feature type="transmembrane region" description="Helical" evidence="7">
    <location>
        <begin position="185"/>
        <end position="211"/>
    </location>
</feature>
<protein>
    <recommendedName>
        <fullName evidence="7">UPF0056 membrane protein</fullName>
    </recommendedName>
</protein>
<dbReference type="EMBL" id="VOPL01000001">
    <property type="protein sequence ID" value="TXB71283.1"/>
    <property type="molecule type" value="Genomic_DNA"/>
</dbReference>
<proteinExistence type="inferred from homology"/>